<dbReference type="EC" id="2.7.7.65" evidence="1"/>
<dbReference type="AlphaFoldDB" id="A0A1G9FUW9"/>
<organism evidence="5 6">
    <name type="scientific">Maridesulfovibrio ferrireducens</name>
    <dbReference type="NCBI Taxonomy" id="246191"/>
    <lineage>
        <taxon>Bacteria</taxon>
        <taxon>Pseudomonadati</taxon>
        <taxon>Thermodesulfobacteriota</taxon>
        <taxon>Desulfovibrionia</taxon>
        <taxon>Desulfovibrionales</taxon>
        <taxon>Desulfovibrionaceae</taxon>
        <taxon>Maridesulfovibrio</taxon>
    </lineage>
</organism>
<dbReference type="NCBIfam" id="TIGR00254">
    <property type="entry name" value="GGDEF"/>
    <property type="match status" value="1"/>
</dbReference>
<dbReference type="InterPro" id="IPR000160">
    <property type="entry name" value="GGDEF_dom"/>
</dbReference>
<dbReference type="PROSITE" id="PS50887">
    <property type="entry name" value="GGDEF"/>
    <property type="match status" value="1"/>
</dbReference>
<dbReference type="Proteomes" id="UP000199053">
    <property type="component" value="Unassembled WGS sequence"/>
</dbReference>
<dbReference type="Gene3D" id="3.30.70.270">
    <property type="match status" value="1"/>
</dbReference>
<dbReference type="FunFam" id="3.30.70.270:FF:000001">
    <property type="entry name" value="Diguanylate cyclase domain protein"/>
    <property type="match status" value="1"/>
</dbReference>
<dbReference type="PANTHER" id="PTHR45138:SF9">
    <property type="entry name" value="DIGUANYLATE CYCLASE DGCM-RELATED"/>
    <property type="match status" value="1"/>
</dbReference>
<feature type="transmembrane region" description="Helical" evidence="3">
    <location>
        <begin position="208"/>
        <end position="230"/>
    </location>
</feature>
<reference evidence="6" key="1">
    <citation type="submission" date="2016-10" db="EMBL/GenBank/DDBJ databases">
        <authorList>
            <person name="Varghese N."/>
            <person name="Submissions S."/>
        </authorList>
    </citation>
    <scope>NUCLEOTIDE SEQUENCE [LARGE SCALE GENOMIC DNA]</scope>
    <source>
        <strain evidence="6">DSM 16995</strain>
    </source>
</reference>
<dbReference type="Pfam" id="PF00990">
    <property type="entry name" value="GGDEF"/>
    <property type="match status" value="1"/>
</dbReference>
<dbReference type="InterPro" id="IPR021796">
    <property type="entry name" value="Tll0287-like_dom"/>
</dbReference>
<evidence type="ECO:0000313" key="6">
    <source>
        <dbReference type="Proteomes" id="UP000199053"/>
    </source>
</evidence>
<dbReference type="Pfam" id="PF11845">
    <property type="entry name" value="Tll0287-like"/>
    <property type="match status" value="1"/>
</dbReference>
<keyword evidence="3" id="KW-1133">Transmembrane helix</keyword>
<comment type="catalytic activity">
    <reaction evidence="2">
        <text>2 GTP = 3',3'-c-di-GMP + 2 diphosphate</text>
        <dbReference type="Rhea" id="RHEA:24898"/>
        <dbReference type="ChEBI" id="CHEBI:33019"/>
        <dbReference type="ChEBI" id="CHEBI:37565"/>
        <dbReference type="ChEBI" id="CHEBI:58805"/>
        <dbReference type="EC" id="2.7.7.65"/>
    </reaction>
</comment>
<dbReference type="SMART" id="SM00267">
    <property type="entry name" value="GGDEF"/>
    <property type="match status" value="1"/>
</dbReference>
<keyword evidence="6" id="KW-1185">Reference proteome</keyword>
<evidence type="ECO:0000259" key="4">
    <source>
        <dbReference type="PROSITE" id="PS50887"/>
    </source>
</evidence>
<dbReference type="Gene3D" id="3.30.450.290">
    <property type="match status" value="1"/>
</dbReference>
<proteinExistence type="predicted"/>
<dbReference type="InterPro" id="IPR043128">
    <property type="entry name" value="Rev_trsase/Diguanyl_cyclase"/>
</dbReference>
<dbReference type="GO" id="GO:0052621">
    <property type="term" value="F:diguanylate cyclase activity"/>
    <property type="evidence" value="ECO:0007669"/>
    <property type="project" value="UniProtKB-EC"/>
</dbReference>
<dbReference type="InterPro" id="IPR050469">
    <property type="entry name" value="Diguanylate_Cyclase"/>
</dbReference>
<feature type="domain" description="GGDEF" evidence="4">
    <location>
        <begin position="278"/>
        <end position="411"/>
    </location>
</feature>
<dbReference type="InterPro" id="IPR029787">
    <property type="entry name" value="Nucleotide_cyclase"/>
</dbReference>
<dbReference type="SUPFAM" id="SSF55073">
    <property type="entry name" value="Nucleotide cyclase"/>
    <property type="match status" value="1"/>
</dbReference>
<keyword evidence="3" id="KW-0812">Transmembrane</keyword>
<sequence length="419" mass="46455">MLNDKNILKRYLLFVCLVVGLCMAGLFLALALRNKILLQDQLIVQARANFRNIVLTRQWIAQHGGVYVFKRPGVESNPYLEHPDLLADDGRVLTLKNPALMTREISELAGNDDLFAFRITSLNPLNPDNAPDSFESQSLQSFKAGKKEAFLVEDDVNGGRLRYMAPLMVDKSCLVCHGKQGYAVGQVRGGISVSFKLDEINKSLHHNYFVIVALGVVTVGVLLLILWLFFRNMQQRLDKTQALLKRMATTDALTNVANRASIMTRLTEGFARHRRKLVSLGCLMIDVDFFKSVNDNFGHQKGDTVLQELASLVSDSLRPYDSFGRYGGEEFLLVLDGADADSLAFVAERVRAMIEEKLGKQSDLSVPVTVSIGATLATSADQSIDDIILRADLALYEAKDQGRNRVVLLLGEDSDDSAD</sequence>
<protein>
    <recommendedName>
        <fullName evidence="1">diguanylate cyclase</fullName>
        <ecNumber evidence="1">2.7.7.65</ecNumber>
    </recommendedName>
</protein>
<dbReference type="CDD" id="cd01949">
    <property type="entry name" value="GGDEF"/>
    <property type="match status" value="1"/>
</dbReference>
<feature type="transmembrane region" description="Helical" evidence="3">
    <location>
        <begin position="12"/>
        <end position="32"/>
    </location>
</feature>
<evidence type="ECO:0000256" key="3">
    <source>
        <dbReference type="SAM" id="Phobius"/>
    </source>
</evidence>
<accession>A0A1G9FUW9</accession>
<dbReference type="EMBL" id="FNGA01000002">
    <property type="protein sequence ID" value="SDK92211.1"/>
    <property type="molecule type" value="Genomic_DNA"/>
</dbReference>
<gene>
    <name evidence="5" type="ORF">SAMN05660337_1716</name>
</gene>
<dbReference type="STRING" id="246191.SAMN05660337_1716"/>
<dbReference type="RefSeq" id="WP_092160114.1">
    <property type="nucleotide sequence ID" value="NZ_FNGA01000002.1"/>
</dbReference>
<evidence type="ECO:0000313" key="5">
    <source>
        <dbReference type="EMBL" id="SDK92211.1"/>
    </source>
</evidence>
<dbReference type="PANTHER" id="PTHR45138">
    <property type="entry name" value="REGULATORY COMPONENTS OF SENSORY TRANSDUCTION SYSTEM"/>
    <property type="match status" value="1"/>
</dbReference>
<keyword evidence="3" id="KW-0472">Membrane</keyword>
<name>A0A1G9FUW9_9BACT</name>
<dbReference type="OrthoDB" id="9812260at2"/>
<evidence type="ECO:0000256" key="2">
    <source>
        <dbReference type="ARBA" id="ARBA00034247"/>
    </source>
</evidence>
<evidence type="ECO:0000256" key="1">
    <source>
        <dbReference type="ARBA" id="ARBA00012528"/>
    </source>
</evidence>